<dbReference type="AlphaFoldDB" id="A0A834TF67"/>
<organism evidence="1 2">
    <name type="scientific">Senna tora</name>
    <dbReference type="NCBI Taxonomy" id="362788"/>
    <lineage>
        <taxon>Eukaryota</taxon>
        <taxon>Viridiplantae</taxon>
        <taxon>Streptophyta</taxon>
        <taxon>Embryophyta</taxon>
        <taxon>Tracheophyta</taxon>
        <taxon>Spermatophyta</taxon>
        <taxon>Magnoliopsida</taxon>
        <taxon>eudicotyledons</taxon>
        <taxon>Gunneridae</taxon>
        <taxon>Pentapetalae</taxon>
        <taxon>rosids</taxon>
        <taxon>fabids</taxon>
        <taxon>Fabales</taxon>
        <taxon>Fabaceae</taxon>
        <taxon>Caesalpinioideae</taxon>
        <taxon>Cassia clade</taxon>
        <taxon>Senna</taxon>
    </lineage>
</organism>
<dbReference type="EMBL" id="JAAIUW010000008">
    <property type="protein sequence ID" value="KAF7821068.1"/>
    <property type="molecule type" value="Genomic_DNA"/>
</dbReference>
<proteinExistence type="predicted"/>
<dbReference type="Proteomes" id="UP000634136">
    <property type="component" value="Unassembled WGS sequence"/>
</dbReference>
<name>A0A834TF67_9FABA</name>
<reference evidence="1" key="1">
    <citation type="submission" date="2020-09" db="EMBL/GenBank/DDBJ databases">
        <title>Genome-Enabled Discovery of Anthraquinone Biosynthesis in Senna tora.</title>
        <authorList>
            <person name="Kang S.-H."/>
            <person name="Pandey R.P."/>
            <person name="Lee C.-M."/>
            <person name="Sim J.-S."/>
            <person name="Jeong J.-T."/>
            <person name="Choi B.-S."/>
            <person name="Jung M."/>
            <person name="Ginzburg D."/>
            <person name="Zhao K."/>
            <person name="Won S.Y."/>
            <person name="Oh T.-J."/>
            <person name="Yu Y."/>
            <person name="Kim N.-H."/>
            <person name="Lee O.R."/>
            <person name="Lee T.-H."/>
            <person name="Bashyal P."/>
            <person name="Kim T.-S."/>
            <person name="Lee W.-H."/>
            <person name="Kawkins C."/>
            <person name="Kim C.-K."/>
            <person name="Kim J.S."/>
            <person name="Ahn B.O."/>
            <person name="Rhee S.Y."/>
            <person name="Sohng J.K."/>
        </authorList>
    </citation>
    <scope>NUCLEOTIDE SEQUENCE</scope>
    <source>
        <tissue evidence="1">Leaf</tissue>
    </source>
</reference>
<accession>A0A834TF67</accession>
<comment type="caution">
    <text evidence="1">The sequence shown here is derived from an EMBL/GenBank/DDBJ whole genome shotgun (WGS) entry which is preliminary data.</text>
</comment>
<protein>
    <submittedName>
        <fullName evidence="1">Uncharacterized protein</fullName>
    </submittedName>
</protein>
<evidence type="ECO:0000313" key="2">
    <source>
        <dbReference type="Proteomes" id="UP000634136"/>
    </source>
</evidence>
<sequence>MVEVGEWVGGGSVLVAEKGMERSVVWWGCYGGVDMEVEVVGKKKKRLERERGRFCGERRKRGC</sequence>
<evidence type="ECO:0000313" key="1">
    <source>
        <dbReference type="EMBL" id="KAF7821068.1"/>
    </source>
</evidence>
<keyword evidence="2" id="KW-1185">Reference proteome</keyword>
<gene>
    <name evidence="1" type="ORF">G2W53_026523</name>
</gene>